<dbReference type="EMBL" id="KV722333">
    <property type="protein sequence ID" value="OCH95908.1"/>
    <property type="molecule type" value="Genomic_DNA"/>
</dbReference>
<feature type="transmembrane region" description="Helical" evidence="10">
    <location>
        <begin position="770"/>
        <end position="790"/>
    </location>
</feature>
<evidence type="ECO:0000256" key="2">
    <source>
        <dbReference type="ARBA" id="ARBA00006931"/>
    </source>
</evidence>
<dbReference type="Gene3D" id="3.40.50.1820">
    <property type="entry name" value="alpha/beta hydrolase"/>
    <property type="match status" value="1"/>
</dbReference>
<feature type="transmembrane region" description="Helical" evidence="10">
    <location>
        <begin position="942"/>
        <end position="959"/>
    </location>
</feature>
<dbReference type="SUPFAM" id="SSF53474">
    <property type="entry name" value="alpha/beta-Hydrolases"/>
    <property type="match status" value="1"/>
</dbReference>
<organism evidence="15 16">
    <name type="scientific">Obba rivulosa</name>
    <dbReference type="NCBI Taxonomy" id="1052685"/>
    <lineage>
        <taxon>Eukaryota</taxon>
        <taxon>Fungi</taxon>
        <taxon>Dikarya</taxon>
        <taxon>Basidiomycota</taxon>
        <taxon>Agaricomycotina</taxon>
        <taxon>Agaricomycetes</taxon>
        <taxon>Polyporales</taxon>
        <taxon>Gelatoporiaceae</taxon>
        <taxon>Obba</taxon>
    </lineage>
</organism>
<feature type="transmembrane region" description="Helical" evidence="10">
    <location>
        <begin position="720"/>
        <end position="749"/>
    </location>
</feature>
<feature type="domain" description="GPI inositol-deacylase transmembrane" evidence="14">
    <location>
        <begin position="717"/>
        <end position="976"/>
    </location>
</feature>
<dbReference type="PANTHER" id="PTHR15495">
    <property type="entry name" value="NEGATIVE REGULATOR OF VESICLE FORMATION-RELATED"/>
    <property type="match status" value="1"/>
</dbReference>
<feature type="signal peptide" evidence="12">
    <location>
        <begin position="1"/>
        <end position="16"/>
    </location>
</feature>
<evidence type="ECO:0000256" key="12">
    <source>
        <dbReference type="SAM" id="SignalP"/>
    </source>
</evidence>
<keyword evidence="16" id="KW-1185">Reference proteome</keyword>
<dbReference type="GO" id="GO:0015031">
    <property type="term" value="P:protein transport"/>
    <property type="evidence" value="ECO:0007669"/>
    <property type="project" value="UniProtKB-KW"/>
</dbReference>
<keyword evidence="9 10" id="KW-0472">Membrane</keyword>
<comment type="function">
    <text evidence="10">Involved in inositol deacylation of GPI-anchored proteins which plays important roles in the quality control and ER-associated degradation of GPI-anchored proteins.</text>
</comment>
<dbReference type="Pfam" id="PF25140">
    <property type="entry name" value="PGAP1_TMD"/>
    <property type="match status" value="1"/>
</dbReference>
<dbReference type="OrthoDB" id="348976at2759"/>
<keyword evidence="12" id="KW-0732">Signal</keyword>
<keyword evidence="4 10" id="KW-0812">Transmembrane</keyword>
<evidence type="ECO:0000259" key="14">
    <source>
        <dbReference type="Pfam" id="PF25140"/>
    </source>
</evidence>
<dbReference type="GO" id="GO:0005789">
    <property type="term" value="C:endoplasmic reticulum membrane"/>
    <property type="evidence" value="ECO:0007669"/>
    <property type="project" value="UniProtKB-SubCell"/>
</dbReference>
<dbReference type="GO" id="GO:0006505">
    <property type="term" value="P:GPI anchor metabolic process"/>
    <property type="evidence" value="ECO:0007669"/>
    <property type="project" value="TreeGrafter"/>
</dbReference>
<dbReference type="GO" id="GO:0050185">
    <property type="term" value="F:phosphatidylinositol deacylase activity"/>
    <property type="evidence" value="ECO:0007669"/>
    <property type="project" value="TreeGrafter"/>
</dbReference>
<feature type="transmembrane region" description="Helical" evidence="10">
    <location>
        <begin position="877"/>
        <end position="898"/>
    </location>
</feature>
<dbReference type="EC" id="3.1.-.-" evidence="10"/>
<keyword evidence="7 10" id="KW-0653">Protein transport</keyword>
<feature type="domain" description="GPI inositol-deacylase PGAP1-like alpha/beta" evidence="13">
    <location>
        <begin position="75"/>
        <end position="301"/>
    </location>
</feature>
<dbReference type="PANTHER" id="PTHR15495:SF7">
    <property type="entry name" value="GPI INOSITOL-DEACYLASE"/>
    <property type="match status" value="1"/>
</dbReference>
<dbReference type="InterPro" id="IPR029058">
    <property type="entry name" value="AB_hydrolase_fold"/>
</dbReference>
<evidence type="ECO:0000256" key="3">
    <source>
        <dbReference type="ARBA" id="ARBA00022448"/>
    </source>
</evidence>
<feature type="chain" id="PRO_5034257142" description="GPI inositol-deacylase" evidence="12">
    <location>
        <begin position="17"/>
        <end position="988"/>
    </location>
</feature>
<feature type="region of interest" description="Disordered" evidence="11">
    <location>
        <begin position="819"/>
        <end position="869"/>
    </location>
</feature>
<dbReference type="GO" id="GO:0006888">
    <property type="term" value="P:endoplasmic reticulum to Golgi vesicle-mediated transport"/>
    <property type="evidence" value="ECO:0007669"/>
    <property type="project" value="TreeGrafter"/>
</dbReference>
<evidence type="ECO:0000256" key="6">
    <source>
        <dbReference type="ARBA" id="ARBA00022824"/>
    </source>
</evidence>
<protein>
    <recommendedName>
        <fullName evidence="10">GPI inositol-deacylase</fullName>
        <ecNumber evidence="10">3.1.-.-</ecNumber>
    </recommendedName>
</protein>
<name>A0A8E2DU68_9APHY</name>
<keyword evidence="6 10" id="KW-0256">Endoplasmic reticulum</keyword>
<reference evidence="15 16" key="1">
    <citation type="submission" date="2016-07" db="EMBL/GenBank/DDBJ databases">
        <title>Draft genome of the white-rot fungus Obba rivulosa 3A-2.</title>
        <authorList>
            <consortium name="DOE Joint Genome Institute"/>
            <person name="Miettinen O."/>
            <person name="Riley R."/>
            <person name="Acob R."/>
            <person name="Barry K."/>
            <person name="Cullen D."/>
            <person name="De Vries R."/>
            <person name="Hainaut M."/>
            <person name="Hatakka A."/>
            <person name="Henrissat B."/>
            <person name="Hilden K."/>
            <person name="Kuo R."/>
            <person name="Labutti K."/>
            <person name="Lipzen A."/>
            <person name="Makela M.R."/>
            <person name="Sandor L."/>
            <person name="Spatafora J.W."/>
            <person name="Grigoriev I.V."/>
            <person name="Hibbett D.S."/>
        </authorList>
    </citation>
    <scope>NUCLEOTIDE SEQUENCE [LARGE SCALE GENOMIC DNA]</scope>
    <source>
        <strain evidence="15 16">3A-2</strain>
    </source>
</reference>
<keyword evidence="8 10" id="KW-1133">Transmembrane helix</keyword>
<feature type="transmembrane region" description="Helical" evidence="10">
    <location>
        <begin position="686"/>
        <end position="708"/>
    </location>
</feature>
<dbReference type="AlphaFoldDB" id="A0A8E2DU68"/>
<accession>A0A8E2DU68</accession>
<dbReference type="Pfam" id="PF07819">
    <property type="entry name" value="PGAP1"/>
    <property type="match status" value="1"/>
</dbReference>
<evidence type="ECO:0000259" key="13">
    <source>
        <dbReference type="Pfam" id="PF07819"/>
    </source>
</evidence>
<dbReference type="InterPro" id="IPR056824">
    <property type="entry name" value="PGAP1_TMD"/>
</dbReference>
<evidence type="ECO:0000256" key="4">
    <source>
        <dbReference type="ARBA" id="ARBA00022692"/>
    </source>
</evidence>
<evidence type="ECO:0000256" key="10">
    <source>
        <dbReference type="RuleBase" id="RU365011"/>
    </source>
</evidence>
<gene>
    <name evidence="15" type="ORF">OBBRIDRAFT_809463</name>
</gene>
<comment type="similarity">
    <text evidence="2 10">Belongs to the GPI inositol-deacylase family.</text>
</comment>
<evidence type="ECO:0000256" key="1">
    <source>
        <dbReference type="ARBA" id="ARBA00004477"/>
    </source>
</evidence>
<evidence type="ECO:0000256" key="9">
    <source>
        <dbReference type="ARBA" id="ARBA00023136"/>
    </source>
</evidence>
<dbReference type="Proteomes" id="UP000250043">
    <property type="component" value="Unassembled WGS sequence"/>
</dbReference>
<evidence type="ECO:0000256" key="5">
    <source>
        <dbReference type="ARBA" id="ARBA00022801"/>
    </source>
</evidence>
<evidence type="ECO:0000256" key="7">
    <source>
        <dbReference type="ARBA" id="ARBA00022927"/>
    </source>
</evidence>
<feature type="transmembrane region" description="Helical" evidence="10">
    <location>
        <begin position="965"/>
        <end position="983"/>
    </location>
</feature>
<dbReference type="InterPro" id="IPR039529">
    <property type="entry name" value="PGAP1/BST1"/>
</dbReference>
<evidence type="ECO:0000313" key="15">
    <source>
        <dbReference type="EMBL" id="OCH95908.1"/>
    </source>
</evidence>
<evidence type="ECO:0000256" key="8">
    <source>
        <dbReference type="ARBA" id="ARBA00022989"/>
    </source>
</evidence>
<keyword evidence="3 10" id="KW-0813">Transport</keyword>
<sequence>MSKLLYLISLFSILCAALFYQSALDIVSTLSPQGCRMSRMSPSYLFQAEFDERWTPLARRYSLWLYREVGWESHELHGAPVLFIPGNAGSSHQVRSIASSATRQYFSLPYQIAPEFQGGLYKPLDFFALEFNEDLSAFHGPTLDAETAYTKAAIDYILSLYPSRPQSIILLGHSMGGIVANALLPHPNVSAVITMSTPHTLPPARFDRRVDALYASIYDRLDRVTTPILSLCGGATDLMIPSESCVLPPISPSESMDSEHGSAYRRTIFTSALEGSWTGVGHREMVWCHQVRWRVARAALELAAAPTTERRAQALDRWIRDGSEVPVAQDAEGMMRLHEGEAEVLPSGMRLVLREPRGAKTYLLPVPRASDSADSSSIGSDTARFVLFVRGSVPPVAPQASLSLRVSVFACSQLSFSDTNRTPGSAFSECTKLQSTTHKVLPQPVSGAPFPVPDEGSDESEGIVLFEAELFAAEAAYVAVKVDGADGHGWAVGGFVEVSEVVSDASALAPIISTVSIKLPEPRVLKTSVRLPHILTSSLLVYRVTPTFVDSEIASCSDALLPPLLEHTSLSPMSHSPETHYHPLLAFPTRPILLHSHTSGPFVSPPSTGLDLSFYSSSDTGCALEELRVTLDWWGTLGRVSTRYASSASAWAVAVVSTILWDALSQNGDGPVPSVHASLQRFVSHILPRLVPILFALSVIPLPVGFYVGNGGALLLSPVAPLLVLVASGLVVLSWGVLALSIWLAGLPMKLFGARPKHSPDVSDHSTRSAMLGFAFVLALIALVVPWQVAFLGAWVYHFWTCAAQSIIPPIPEEHAPGTGVAIPLMPTNPHPSSPLSDEDPRVLRPRSRSSSLRSPSPPPSHTWRGSRPSDTFHQSAHLLLLLTWLLPLAAPVLAVWVRTLATAGLMAPFGGDHNVLCVAPALVVVEWAGRGHGALCRSSRWAFLVLAAVAFLAGLRRTYLVFEIASTALAWIVVAKAGPGWLRRLRR</sequence>
<evidence type="ECO:0000256" key="11">
    <source>
        <dbReference type="SAM" id="MobiDB-lite"/>
    </source>
</evidence>
<comment type="subcellular location">
    <subcellularLocation>
        <location evidence="1">Endoplasmic reticulum membrane</location>
        <topology evidence="1">Multi-pass membrane protein</topology>
    </subcellularLocation>
</comment>
<proteinExistence type="inferred from homology"/>
<dbReference type="InterPro" id="IPR012908">
    <property type="entry name" value="PGAP1-ab_dom-like"/>
</dbReference>
<evidence type="ECO:0000313" key="16">
    <source>
        <dbReference type="Proteomes" id="UP000250043"/>
    </source>
</evidence>
<keyword evidence="5 10" id="KW-0378">Hydrolase</keyword>